<gene>
    <name evidence="2" type="ORF">G3446_02040</name>
</gene>
<dbReference type="EMBL" id="JAAIJQ010000004">
    <property type="protein sequence ID" value="NEV60684.1"/>
    <property type="molecule type" value="Genomic_DNA"/>
</dbReference>
<protein>
    <submittedName>
        <fullName evidence="2">Uncharacterized protein</fullName>
    </submittedName>
</protein>
<dbReference type="Proteomes" id="UP000483379">
    <property type="component" value="Unassembled WGS sequence"/>
</dbReference>
<feature type="transmembrane region" description="Helical" evidence="1">
    <location>
        <begin position="109"/>
        <end position="127"/>
    </location>
</feature>
<keyword evidence="1" id="KW-0472">Membrane</keyword>
<feature type="transmembrane region" description="Helical" evidence="1">
    <location>
        <begin position="133"/>
        <end position="150"/>
    </location>
</feature>
<name>A0A6M0JUB8_9GAMM</name>
<evidence type="ECO:0000313" key="3">
    <source>
        <dbReference type="Proteomes" id="UP000483379"/>
    </source>
</evidence>
<keyword evidence="3" id="KW-1185">Reference proteome</keyword>
<feature type="transmembrane region" description="Helical" evidence="1">
    <location>
        <begin position="35"/>
        <end position="53"/>
    </location>
</feature>
<keyword evidence="1" id="KW-0812">Transmembrane</keyword>
<evidence type="ECO:0000313" key="2">
    <source>
        <dbReference type="EMBL" id="NEV60684.1"/>
    </source>
</evidence>
<proteinExistence type="predicted"/>
<sequence length="185" mass="19725">MTRPGFGEGVLVALGAALLASVAQTGLSLLIPRADVAQLLCMGLGLGYGLYLLARSGEKAGRVVMVVGWITVSLIVAGFSSGAGLQLLTQLVLVWLTRVLYYQAQPLSAVLDLGLLLLGLAAALWALERTGSLFLTVWMLLLVQALFPLIPRRWEGTRPDEPSEDPFAAAERAAERALSRLSARQ</sequence>
<reference evidence="2 3" key="1">
    <citation type="submission" date="2020-02" db="EMBL/GenBank/DDBJ databases">
        <title>Genome sequences of Thiorhodococcus mannitoliphagus and Thiorhodococcus minor, purple sulfur photosynthetic bacteria in the gammaproteobacterial family, Chromatiaceae.</title>
        <authorList>
            <person name="Aviles F.A."/>
            <person name="Meyer T.E."/>
            <person name="Kyndt J.A."/>
        </authorList>
    </citation>
    <scope>NUCLEOTIDE SEQUENCE [LARGE SCALE GENOMIC DNA]</scope>
    <source>
        <strain evidence="2 3">DSM 11518</strain>
    </source>
</reference>
<accession>A0A6M0JUB8</accession>
<comment type="caution">
    <text evidence="2">The sequence shown here is derived from an EMBL/GenBank/DDBJ whole genome shotgun (WGS) entry which is preliminary data.</text>
</comment>
<keyword evidence="1" id="KW-1133">Transmembrane helix</keyword>
<dbReference type="RefSeq" id="WP_164450734.1">
    <property type="nucleotide sequence ID" value="NZ_JAAIJQ010000004.1"/>
</dbReference>
<evidence type="ECO:0000256" key="1">
    <source>
        <dbReference type="SAM" id="Phobius"/>
    </source>
</evidence>
<organism evidence="2 3">
    <name type="scientific">Thiorhodococcus minor</name>
    <dbReference type="NCBI Taxonomy" id="57489"/>
    <lineage>
        <taxon>Bacteria</taxon>
        <taxon>Pseudomonadati</taxon>
        <taxon>Pseudomonadota</taxon>
        <taxon>Gammaproteobacteria</taxon>
        <taxon>Chromatiales</taxon>
        <taxon>Chromatiaceae</taxon>
        <taxon>Thiorhodococcus</taxon>
    </lineage>
</organism>
<dbReference type="AlphaFoldDB" id="A0A6M0JUB8"/>
<feature type="transmembrane region" description="Helical" evidence="1">
    <location>
        <begin position="60"/>
        <end position="79"/>
    </location>
</feature>